<sequence length="300" mass="34315">MATFGKATFNTVRYAAARPTYPWQLFEFVFQYHGKMRSAKWDTAVDLGCGTGQATAELYPFKHVIGVDPGAKMIEQAKIHIAKNGANEQFEFVQSAAEDVSFLEDGSVDLLVAAQAAHWFDWDKMWPEAARLLRTGGSAAFWGYSEFRLSHFPELTPLVSEYAQGSDPATSLGPHWQQPGRSILDNHFLAVPKATDVLPDKFTDWEHIFYTGSHYPDLPNPQPVILRKRMTWDDLLAYFRTFSSLHTFHERYPDDLNNPDGDIALRFRNTLKERTKAENGDYLEFIDLEWPTALMTVRRR</sequence>
<dbReference type="InterPro" id="IPR051052">
    <property type="entry name" value="Diverse_substrate_MTase"/>
</dbReference>
<dbReference type="GO" id="GO:0008757">
    <property type="term" value="F:S-adenosylmethionine-dependent methyltransferase activity"/>
    <property type="evidence" value="ECO:0007669"/>
    <property type="project" value="InterPro"/>
</dbReference>
<gene>
    <name evidence="5" type="ORF">EW146_g2007</name>
</gene>
<protein>
    <recommendedName>
        <fullName evidence="4">Methyltransferase type 11 domain-containing protein</fullName>
    </recommendedName>
</protein>
<evidence type="ECO:0000313" key="6">
    <source>
        <dbReference type="Proteomes" id="UP000310158"/>
    </source>
</evidence>
<dbReference type="CDD" id="cd02440">
    <property type="entry name" value="AdoMet_MTases"/>
    <property type="match status" value="1"/>
</dbReference>
<dbReference type="Gene3D" id="3.40.50.150">
    <property type="entry name" value="Vaccinia Virus protein VP39"/>
    <property type="match status" value="1"/>
</dbReference>
<accession>A0A4S4M233</accession>
<dbReference type="PANTHER" id="PTHR44942">
    <property type="entry name" value="METHYLTRANSF_11 DOMAIN-CONTAINING PROTEIN"/>
    <property type="match status" value="1"/>
</dbReference>
<evidence type="ECO:0000259" key="4">
    <source>
        <dbReference type="Pfam" id="PF08241"/>
    </source>
</evidence>
<dbReference type="InterPro" id="IPR013216">
    <property type="entry name" value="Methyltransf_11"/>
</dbReference>
<dbReference type="OrthoDB" id="10027013at2759"/>
<dbReference type="PANTHER" id="PTHR44942:SF4">
    <property type="entry name" value="METHYLTRANSFERASE TYPE 11 DOMAIN-CONTAINING PROTEIN"/>
    <property type="match status" value="1"/>
</dbReference>
<reference evidence="5 6" key="1">
    <citation type="submission" date="2019-02" db="EMBL/GenBank/DDBJ databases">
        <title>Genome sequencing of the rare red list fungi Bondarzewia mesenterica.</title>
        <authorList>
            <person name="Buettner E."/>
            <person name="Kellner H."/>
        </authorList>
    </citation>
    <scope>NUCLEOTIDE SEQUENCE [LARGE SCALE GENOMIC DNA]</scope>
    <source>
        <strain evidence="5 6">DSM 108281</strain>
    </source>
</reference>
<keyword evidence="6" id="KW-1185">Reference proteome</keyword>
<dbReference type="InterPro" id="IPR029063">
    <property type="entry name" value="SAM-dependent_MTases_sf"/>
</dbReference>
<proteinExistence type="inferred from homology"/>
<keyword evidence="3" id="KW-0808">Transferase</keyword>
<evidence type="ECO:0000256" key="2">
    <source>
        <dbReference type="ARBA" id="ARBA00022603"/>
    </source>
</evidence>
<comment type="similarity">
    <text evidence="1">Belongs to the methyltransferase superfamily.</text>
</comment>
<evidence type="ECO:0000256" key="3">
    <source>
        <dbReference type="ARBA" id="ARBA00022679"/>
    </source>
</evidence>
<dbReference type="EMBL" id="SGPL01000055">
    <property type="protein sequence ID" value="THH19089.1"/>
    <property type="molecule type" value="Genomic_DNA"/>
</dbReference>
<comment type="caution">
    <text evidence="5">The sequence shown here is derived from an EMBL/GenBank/DDBJ whole genome shotgun (WGS) entry which is preliminary data.</text>
</comment>
<dbReference type="Pfam" id="PF08241">
    <property type="entry name" value="Methyltransf_11"/>
    <property type="match status" value="1"/>
</dbReference>
<dbReference type="Proteomes" id="UP000310158">
    <property type="component" value="Unassembled WGS sequence"/>
</dbReference>
<name>A0A4S4M233_9AGAM</name>
<evidence type="ECO:0000313" key="5">
    <source>
        <dbReference type="EMBL" id="THH19089.1"/>
    </source>
</evidence>
<evidence type="ECO:0000256" key="1">
    <source>
        <dbReference type="ARBA" id="ARBA00008361"/>
    </source>
</evidence>
<dbReference type="GO" id="GO:0032259">
    <property type="term" value="P:methylation"/>
    <property type="evidence" value="ECO:0007669"/>
    <property type="project" value="UniProtKB-KW"/>
</dbReference>
<organism evidence="5 6">
    <name type="scientific">Bondarzewia mesenterica</name>
    <dbReference type="NCBI Taxonomy" id="1095465"/>
    <lineage>
        <taxon>Eukaryota</taxon>
        <taxon>Fungi</taxon>
        <taxon>Dikarya</taxon>
        <taxon>Basidiomycota</taxon>
        <taxon>Agaricomycotina</taxon>
        <taxon>Agaricomycetes</taxon>
        <taxon>Russulales</taxon>
        <taxon>Bondarzewiaceae</taxon>
        <taxon>Bondarzewia</taxon>
    </lineage>
</organism>
<dbReference type="SUPFAM" id="SSF53335">
    <property type="entry name" value="S-adenosyl-L-methionine-dependent methyltransferases"/>
    <property type="match status" value="1"/>
</dbReference>
<keyword evidence="2" id="KW-0489">Methyltransferase</keyword>
<dbReference type="AlphaFoldDB" id="A0A4S4M233"/>
<feature type="domain" description="Methyltransferase type 11" evidence="4">
    <location>
        <begin position="45"/>
        <end position="141"/>
    </location>
</feature>